<dbReference type="Proteomes" id="UP000767392">
    <property type="component" value="Unassembled WGS sequence"/>
</dbReference>
<dbReference type="InterPro" id="IPR038713">
    <property type="entry name" value="Terminase_Gp1_N_sf"/>
</dbReference>
<dbReference type="EMBL" id="QUAM01000008">
    <property type="protein sequence ID" value="TPR12432.1"/>
    <property type="molecule type" value="Genomic_DNA"/>
</dbReference>
<protein>
    <submittedName>
        <fullName evidence="3">Terminase small subunit</fullName>
    </submittedName>
</protein>
<evidence type="ECO:0000313" key="4">
    <source>
        <dbReference type="Proteomes" id="UP000767392"/>
    </source>
</evidence>
<keyword evidence="4" id="KW-1185">Reference proteome</keyword>
<organism evidence="3 4">
    <name type="scientific">Apilactobacillus timberlakei</name>
    <dbReference type="NCBI Taxonomy" id="2008380"/>
    <lineage>
        <taxon>Bacteria</taxon>
        <taxon>Bacillati</taxon>
        <taxon>Bacillota</taxon>
        <taxon>Bacilli</taxon>
        <taxon>Lactobacillales</taxon>
        <taxon>Lactobacillaceae</taxon>
        <taxon>Apilactobacillus</taxon>
    </lineage>
</organism>
<name>A0ABY2YRN4_9LACO</name>
<dbReference type="Gene3D" id="1.10.10.1400">
    <property type="entry name" value="Terminase, small subunit, N-terminal DNA-binding domain, HTH motif"/>
    <property type="match status" value="1"/>
</dbReference>
<keyword evidence="2" id="KW-0231">Viral genome packaging</keyword>
<dbReference type="RefSeq" id="WP_105988438.1">
    <property type="nucleotide sequence ID" value="NZ_POST01000007.1"/>
</dbReference>
<reference evidence="3 4" key="1">
    <citation type="submission" date="2018-08" db="EMBL/GenBank/DDBJ databases">
        <title>Comparative genomics of wild bee and flower associated Lactobacillus reveals potential adaptation to the bee host.</title>
        <authorList>
            <person name="Vuong H.Q."/>
            <person name="Mcfrederick Q.S."/>
        </authorList>
    </citation>
    <scope>NUCLEOTIDE SEQUENCE [LARGE SCALE GENOMIC DNA]</scope>
    <source>
        <strain evidence="3 4">HV_04</strain>
    </source>
</reference>
<evidence type="ECO:0000313" key="3">
    <source>
        <dbReference type="EMBL" id="TPR12432.1"/>
    </source>
</evidence>
<comment type="caution">
    <text evidence="3">The sequence shown here is derived from an EMBL/GenBank/DDBJ whole genome shotgun (WGS) entry which is preliminary data.</text>
</comment>
<dbReference type="PANTHER" id="PTHR41328:SF2">
    <property type="entry name" value="TERMINASE SMALL SUBUNIT"/>
    <property type="match status" value="1"/>
</dbReference>
<dbReference type="InterPro" id="IPR052404">
    <property type="entry name" value="SPP1-like_terminase"/>
</dbReference>
<sequence>MRYEKFVDAYLKTKNGTKAAIIAGYSPKTARTKASQLLQKKDIQAKMKQHVKAMQDEDIASEKDIMQLYTRILHGEEYEEVATAGGTYITMPSLKDRMKAGDMIGRYRGIWRDPKIVNTNINSPVKIIDDVEESDNA</sequence>
<keyword evidence="1" id="KW-1188">Viral release from host cell</keyword>
<dbReference type="InterPro" id="IPR005335">
    <property type="entry name" value="Terminase_ssu"/>
</dbReference>
<dbReference type="Gene3D" id="6.10.140.2160">
    <property type="match status" value="1"/>
</dbReference>
<evidence type="ECO:0000256" key="2">
    <source>
        <dbReference type="ARBA" id="ARBA00023219"/>
    </source>
</evidence>
<dbReference type="PANTHER" id="PTHR41328">
    <property type="entry name" value="TERMINASE SMALL SUBUNIT-RELATED"/>
    <property type="match status" value="1"/>
</dbReference>
<gene>
    <name evidence="3" type="ORF">DY048_07735</name>
</gene>
<accession>A0ABY2YRN4</accession>
<dbReference type="Pfam" id="PF03592">
    <property type="entry name" value="Terminase_2"/>
    <property type="match status" value="1"/>
</dbReference>
<evidence type="ECO:0000256" key="1">
    <source>
        <dbReference type="ARBA" id="ARBA00022612"/>
    </source>
</evidence>
<proteinExistence type="predicted"/>